<evidence type="ECO:0000313" key="5">
    <source>
        <dbReference type="Proteomes" id="UP000199735"/>
    </source>
</evidence>
<keyword evidence="3" id="KW-0560">Oxidoreductase</keyword>
<feature type="domain" description="ABM" evidence="1">
    <location>
        <begin position="2"/>
        <end position="94"/>
    </location>
</feature>
<organism evidence="2 4">
    <name type="scientific">Terribacillus saccharophilus</name>
    <dbReference type="NCBI Taxonomy" id="361277"/>
    <lineage>
        <taxon>Bacteria</taxon>
        <taxon>Bacillati</taxon>
        <taxon>Bacillota</taxon>
        <taxon>Bacilli</taxon>
        <taxon>Bacillales</taxon>
        <taxon>Bacillaceae</taxon>
        <taxon>Terribacillus</taxon>
    </lineage>
</organism>
<dbReference type="Gene3D" id="3.30.70.100">
    <property type="match status" value="1"/>
</dbReference>
<reference evidence="3 5" key="2">
    <citation type="submission" date="2016-10" db="EMBL/GenBank/DDBJ databases">
        <authorList>
            <person name="Varghese N."/>
            <person name="Submissions S."/>
        </authorList>
    </citation>
    <scope>NUCLEOTIDE SEQUENCE [LARGE SCALE GENOMIC DNA]</scope>
    <source>
        <strain evidence="3 5">DSM 21619</strain>
    </source>
</reference>
<dbReference type="AlphaFoldDB" id="A0A075LP10"/>
<dbReference type="KEGG" id="tap:GZ22_05575"/>
<dbReference type="InterPro" id="IPR011008">
    <property type="entry name" value="Dimeric_a/b-barrel"/>
</dbReference>
<accession>A0AAX2EDG7</accession>
<dbReference type="EMBL" id="FOCD01000001">
    <property type="protein sequence ID" value="SEM83852.1"/>
    <property type="molecule type" value="Genomic_DNA"/>
</dbReference>
<evidence type="ECO:0000313" key="2">
    <source>
        <dbReference type="EMBL" id="AIF66148.1"/>
    </source>
</evidence>
<accession>A0A075LP10</accession>
<reference evidence="2 4" key="1">
    <citation type="submission" date="2014-07" db="EMBL/GenBank/DDBJ databases">
        <title>Complete genome sequence of a moderately halophilic bacterium Terribacillus aidingensis MP602, isolated from Cryptomeria fortunei in Tianmu mountain in China.</title>
        <authorList>
            <person name="Wang Y."/>
            <person name="Lu P."/>
            <person name="Zhang L."/>
        </authorList>
    </citation>
    <scope>NUCLEOTIDE SEQUENCE [LARGE SCALE GENOMIC DNA]</scope>
    <source>
        <strain evidence="2 4">MP602</strain>
    </source>
</reference>
<dbReference type="SUPFAM" id="SSF54909">
    <property type="entry name" value="Dimeric alpha+beta barrel"/>
    <property type="match status" value="1"/>
</dbReference>
<dbReference type="Proteomes" id="UP000199735">
    <property type="component" value="Unassembled WGS sequence"/>
</dbReference>
<dbReference type="InterPro" id="IPR007138">
    <property type="entry name" value="ABM_dom"/>
</dbReference>
<protein>
    <submittedName>
        <fullName evidence="3">Heme-degrading monooxygenase HmoA</fullName>
    </submittedName>
</protein>
<proteinExistence type="predicted"/>
<gene>
    <name evidence="2" type="ORF">GZ22_05575</name>
    <name evidence="3" type="ORF">SAMN04489762_1173</name>
</gene>
<dbReference type="EMBL" id="CP008876">
    <property type="protein sequence ID" value="AIF66148.1"/>
    <property type="molecule type" value="Genomic_DNA"/>
</dbReference>
<dbReference type="Proteomes" id="UP000027980">
    <property type="component" value="Chromosome"/>
</dbReference>
<keyword evidence="3" id="KW-0503">Monooxygenase</keyword>
<dbReference type="RefSeq" id="WP_038559560.1">
    <property type="nucleotide sequence ID" value="NZ_CP008876.1"/>
</dbReference>
<evidence type="ECO:0000313" key="4">
    <source>
        <dbReference type="Proteomes" id="UP000027980"/>
    </source>
</evidence>
<dbReference type="PROSITE" id="PS51725">
    <property type="entry name" value="ABM"/>
    <property type="match status" value="1"/>
</dbReference>
<evidence type="ECO:0000259" key="1">
    <source>
        <dbReference type="PROSITE" id="PS51725"/>
    </source>
</evidence>
<sequence length="107" mass="12272">MFVNQVIFEGAVDAQDKIINKVKHTMEELTDVAGLHSAECWNKDTKKSDTVAYAIVTKWDQKADFVAWISRESHVAEHRAMRKEKKDKDQAPVMTKTLLQYEEASFA</sequence>
<evidence type="ECO:0000313" key="3">
    <source>
        <dbReference type="EMBL" id="SEM83852.1"/>
    </source>
</evidence>
<name>A0A075LP10_9BACI</name>
<dbReference type="OrthoDB" id="2361265at2"/>
<dbReference type="HOGENOM" id="CLU_2154460_0_0_9"/>
<dbReference type="GO" id="GO:0004497">
    <property type="term" value="F:monooxygenase activity"/>
    <property type="evidence" value="ECO:0007669"/>
    <property type="project" value="UniProtKB-KW"/>
</dbReference>
<dbReference type="GeneID" id="34221506"/>